<reference evidence="1 2" key="1">
    <citation type="submission" date="2023-11" db="EMBL/GenBank/DDBJ databases">
        <title>Bacillus jintuensis, isolated from a mudflat on the Beibu Gulf coast.</title>
        <authorList>
            <person name="Li M."/>
        </authorList>
    </citation>
    <scope>NUCLEOTIDE SEQUENCE [LARGE SCALE GENOMIC DNA]</scope>
    <source>
        <strain evidence="1 2">31A1R</strain>
    </source>
</reference>
<keyword evidence="2" id="KW-1185">Reference proteome</keyword>
<gene>
    <name evidence="1" type="ORF">SM124_11240</name>
</gene>
<dbReference type="InterPro" id="IPR024250">
    <property type="entry name" value="DUF2711"/>
</dbReference>
<evidence type="ECO:0000313" key="1">
    <source>
        <dbReference type="EMBL" id="MDZ5472322.1"/>
    </source>
</evidence>
<evidence type="ECO:0000313" key="2">
    <source>
        <dbReference type="Proteomes" id="UP001290455"/>
    </source>
</evidence>
<dbReference type="Pfam" id="PF10924">
    <property type="entry name" value="DUF2711"/>
    <property type="match status" value="1"/>
</dbReference>
<protein>
    <submittedName>
        <fullName evidence="1">DUF2711 family protein</fullName>
    </submittedName>
</protein>
<proteinExistence type="predicted"/>
<sequence>MEIKRVLPEPHRYAVCAHEDQPIKEFYKGVFNEIFIFFHPFIKPVTIDLDLFTPETYPDKFQVIKNCEMVTWKEFLALSGMKSYEELDIGLRTSILGLKKKYENKKLMEIIDIASKKYSLVPPSEGHLPDILINKLLEAIKREKYDWIWVGDEFGTERKLEYIDDLINQDTLASHNLFTHDHSILITTHWDSHFSMICSDDKKKIDRIIQTCNLDGFYCDDSTEIYWSIRNTYKNG</sequence>
<organism evidence="1 2">
    <name type="scientific">Robertmurraya mangrovi</name>
    <dbReference type="NCBI Taxonomy" id="3098077"/>
    <lineage>
        <taxon>Bacteria</taxon>
        <taxon>Bacillati</taxon>
        <taxon>Bacillota</taxon>
        <taxon>Bacilli</taxon>
        <taxon>Bacillales</taxon>
        <taxon>Bacillaceae</taxon>
        <taxon>Robertmurraya</taxon>
    </lineage>
</organism>
<name>A0ABU5IYW3_9BACI</name>
<dbReference type="RefSeq" id="WP_322446614.1">
    <property type="nucleotide sequence ID" value="NZ_JAXOFX010000006.1"/>
</dbReference>
<dbReference type="EMBL" id="JAXOFX010000006">
    <property type="protein sequence ID" value="MDZ5472322.1"/>
    <property type="molecule type" value="Genomic_DNA"/>
</dbReference>
<comment type="caution">
    <text evidence="1">The sequence shown here is derived from an EMBL/GenBank/DDBJ whole genome shotgun (WGS) entry which is preliminary data.</text>
</comment>
<accession>A0ABU5IYW3</accession>
<dbReference type="Proteomes" id="UP001290455">
    <property type="component" value="Unassembled WGS sequence"/>
</dbReference>